<feature type="transmembrane region" description="Helical" evidence="7">
    <location>
        <begin position="283"/>
        <end position="305"/>
    </location>
</feature>
<comment type="similarity">
    <text evidence="2">Belongs to the amino acid/polyamine transporter 2 family.</text>
</comment>
<feature type="transmembrane region" description="Helical" evidence="7">
    <location>
        <begin position="247"/>
        <end position="271"/>
    </location>
</feature>
<dbReference type="PANTHER" id="PTHR22950:SF8">
    <property type="entry name" value="AMINO ACID TRANSPORTER (EUROFUNG)"/>
    <property type="match status" value="1"/>
</dbReference>
<dbReference type="Proteomes" id="UP001219568">
    <property type="component" value="Unassembled WGS sequence"/>
</dbReference>
<organism evidence="9 10">
    <name type="scientific">Penicillium canescens</name>
    <dbReference type="NCBI Taxonomy" id="5083"/>
    <lineage>
        <taxon>Eukaryota</taxon>
        <taxon>Fungi</taxon>
        <taxon>Dikarya</taxon>
        <taxon>Ascomycota</taxon>
        <taxon>Pezizomycotina</taxon>
        <taxon>Eurotiomycetes</taxon>
        <taxon>Eurotiomycetidae</taxon>
        <taxon>Eurotiales</taxon>
        <taxon>Aspergillaceae</taxon>
        <taxon>Penicillium</taxon>
    </lineage>
</organism>
<gene>
    <name evidence="9" type="ORF">N7460_003437</name>
</gene>
<dbReference type="AlphaFoldDB" id="A0AAD6NDP3"/>
<protein>
    <recommendedName>
        <fullName evidence="8">Amino acid transporter transmembrane domain-containing protein</fullName>
    </recommendedName>
</protein>
<evidence type="ECO:0000259" key="8">
    <source>
        <dbReference type="Pfam" id="PF01490"/>
    </source>
</evidence>
<dbReference type="InterPro" id="IPR013057">
    <property type="entry name" value="AA_transpt_TM"/>
</dbReference>
<feature type="region of interest" description="Disordered" evidence="6">
    <location>
        <begin position="1"/>
        <end position="48"/>
    </location>
</feature>
<comment type="caution">
    <text evidence="9">The sequence shown here is derived from an EMBL/GenBank/DDBJ whole genome shotgun (WGS) entry which is preliminary data.</text>
</comment>
<proteinExistence type="inferred from homology"/>
<feature type="transmembrane region" description="Helical" evidence="7">
    <location>
        <begin position="177"/>
        <end position="197"/>
    </location>
</feature>
<feature type="transmembrane region" description="Helical" evidence="7">
    <location>
        <begin position="439"/>
        <end position="460"/>
    </location>
</feature>
<keyword evidence="5 7" id="KW-0472">Membrane</keyword>
<feature type="transmembrane region" description="Helical" evidence="7">
    <location>
        <begin position="91"/>
        <end position="112"/>
    </location>
</feature>
<reference evidence="9" key="2">
    <citation type="submission" date="2023-01" db="EMBL/GenBank/DDBJ databases">
        <authorList>
            <person name="Petersen C."/>
        </authorList>
    </citation>
    <scope>NUCLEOTIDE SEQUENCE</scope>
    <source>
        <strain evidence="9">IBT 15450</strain>
    </source>
</reference>
<feature type="compositionally biased region" description="Basic residues" evidence="6">
    <location>
        <begin position="1"/>
        <end position="12"/>
    </location>
</feature>
<reference evidence="9" key="1">
    <citation type="journal article" date="2023" name="IMA Fungus">
        <title>Comparative genomic study of the Penicillium genus elucidates a diverse pangenome and 15 lateral gene transfer events.</title>
        <authorList>
            <person name="Petersen C."/>
            <person name="Sorensen T."/>
            <person name="Nielsen M.R."/>
            <person name="Sondergaard T.E."/>
            <person name="Sorensen J.L."/>
            <person name="Fitzpatrick D.A."/>
            <person name="Frisvad J.C."/>
            <person name="Nielsen K.L."/>
        </authorList>
    </citation>
    <scope>NUCLEOTIDE SEQUENCE</scope>
    <source>
        <strain evidence="9">IBT 15450</strain>
    </source>
</reference>
<dbReference type="GO" id="GO:0015179">
    <property type="term" value="F:L-amino acid transmembrane transporter activity"/>
    <property type="evidence" value="ECO:0007669"/>
    <property type="project" value="TreeGrafter"/>
</dbReference>
<feature type="transmembrane region" description="Helical" evidence="7">
    <location>
        <begin position="392"/>
        <end position="419"/>
    </location>
</feature>
<dbReference type="Pfam" id="PF01490">
    <property type="entry name" value="Aa_trans"/>
    <property type="match status" value="1"/>
</dbReference>
<evidence type="ECO:0000313" key="10">
    <source>
        <dbReference type="Proteomes" id="UP001219568"/>
    </source>
</evidence>
<evidence type="ECO:0000256" key="6">
    <source>
        <dbReference type="SAM" id="MobiDB-lite"/>
    </source>
</evidence>
<evidence type="ECO:0000313" key="9">
    <source>
        <dbReference type="EMBL" id="KAJ6052903.1"/>
    </source>
</evidence>
<evidence type="ECO:0000256" key="3">
    <source>
        <dbReference type="ARBA" id="ARBA00022692"/>
    </source>
</evidence>
<feature type="transmembrane region" description="Helical" evidence="7">
    <location>
        <begin position="325"/>
        <end position="346"/>
    </location>
</feature>
<name>A0AAD6NDP3_PENCN</name>
<feature type="transmembrane region" description="Helical" evidence="7">
    <location>
        <begin position="140"/>
        <end position="165"/>
    </location>
</feature>
<feature type="domain" description="Amino acid transporter transmembrane" evidence="8">
    <location>
        <begin position="63"/>
        <end position="456"/>
    </location>
</feature>
<evidence type="ECO:0000256" key="2">
    <source>
        <dbReference type="ARBA" id="ARBA00008066"/>
    </source>
</evidence>
<keyword evidence="10" id="KW-1185">Reference proteome</keyword>
<sequence>MEIHTKQTRLHSQHGSSELCEKESQTMIQPSNSISNENTSLDSPQAELERSKKIDGHKKFSRLGWKRLVIILIVEAVALGSLSLPKSFMTLGMVGGVVCSVGIGLIATYASYEVGAVKVKYPEVEHYGDIGRLILGEKGFWIITVVFIFQLILSVGSHCLTGIIALADITRSDVCNVVFGMASALIILLLAIPPTFADIAILGYIDVVSILTAIGITIIATGVQSSQENNSSSRANWSAWPPEGTDFATAMVAINNIVFAYSFAPAIPSFVNEMHTPEDYTKALYALGIIEIVLYTLIGSLVYSFVGMDVQSPALLSAGPLLSRIAFGVALPVIFISGSINTNIVARYIHTHVYRDSIHRYVNTRMGWVTWCLLVIVLTLLSWVVAEAIPVFSLLLSISTSLFNSGLSFYIPAIMWFVLVKEGSWFSRQNIQRSIYNGIVFLFGIIILVAGLYGTIVDLIRESKDTSFGRPFTCSVIT</sequence>
<feature type="transmembrane region" description="Helical" evidence="7">
    <location>
        <begin position="367"/>
        <end position="386"/>
    </location>
</feature>
<dbReference type="GO" id="GO:0016020">
    <property type="term" value="C:membrane"/>
    <property type="evidence" value="ECO:0007669"/>
    <property type="project" value="UniProtKB-SubCell"/>
</dbReference>
<accession>A0AAD6NDP3</accession>
<evidence type="ECO:0000256" key="7">
    <source>
        <dbReference type="SAM" id="Phobius"/>
    </source>
</evidence>
<evidence type="ECO:0000256" key="1">
    <source>
        <dbReference type="ARBA" id="ARBA00004141"/>
    </source>
</evidence>
<dbReference type="PANTHER" id="PTHR22950">
    <property type="entry name" value="AMINO ACID TRANSPORTER"/>
    <property type="match status" value="1"/>
</dbReference>
<keyword evidence="3 7" id="KW-0812">Transmembrane</keyword>
<feature type="transmembrane region" description="Helical" evidence="7">
    <location>
        <begin position="204"/>
        <end position="227"/>
    </location>
</feature>
<feature type="transmembrane region" description="Helical" evidence="7">
    <location>
        <begin position="68"/>
        <end position="85"/>
    </location>
</feature>
<evidence type="ECO:0000256" key="4">
    <source>
        <dbReference type="ARBA" id="ARBA00022989"/>
    </source>
</evidence>
<evidence type="ECO:0000256" key="5">
    <source>
        <dbReference type="ARBA" id="ARBA00023136"/>
    </source>
</evidence>
<dbReference type="EMBL" id="JAQJZL010000002">
    <property type="protein sequence ID" value="KAJ6052903.1"/>
    <property type="molecule type" value="Genomic_DNA"/>
</dbReference>
<comment type="subcellular location">
    <subcellularLocation>
        <location evidence="1">Membrane</location>
        <topology evidence="1">Multi-pass membrane protein</topology>
    </subcellularLocation>
</comment>
<keyword evidence="4 7" id="KW-1133">Transmembrane helix</keyword>
<feature type="compositionally biased region" description="Polar residues" evidence="6">
    <location>
        <begin position="25"/>
        <end position="43"/>
    </location>
</feature>